<dbReference type="SUPFAM" id="SSF46785">
    <property type="entry name" value="Winged helix' DNA-binding domain"/>
    <property type="match status" value="1"/>
</dbReference>
<reference evidence="7" key="1">
    <citation type="journal article" date="2023" name="Mol. Phylogenet. Evol.">
        <title>Genome-scale phylogeny and comparative genomics of the fungal order Sordariales.</title>
        <authorList>
            <person name="Hensen N."/>
            <person name="Bonometti L."/>
            <person name="Westerberg I."/>
            <person name="Brannstrom I.O."/>
            <person name="Guillou S."/>
            <person name="Cros-Aarteil S."/>
            <person name="Calhoun S."/>
            <person name="Haridas S."/>
            <person name="Kuo A."/>
            <person name="Mondo S."/>
            <person name="Pangilinan J."/>
            <person name="Riley R."/>
            <person name="LaButti K."/>
            <person name="Andreopoulos B."/>
            <person name="Lipzen A."/>
            <person name="Chen C."/>
            <person name="Yan M."/>
            <person name="Daum C."/>
            <person name="Ng V."/>
            <person name="Clum A."/>
            <person name="Steindorff A."/>
            <person name="Ohm R.A."/>
            <person name="Martin F."/>
            <person name="Silar P."/>
            <person name="Natvig D.O."/>
            <person name="Lalanne C."/>
            <person name="Gautier V."/>
            <person name="Ament-Velasquez S.L."/>
            <person name="Kruys A."/>
            <person name="Hutchinson M.I."/>
            <person name="Powell A.J."/>
            <person name="Barry K."/>
            <person name="Miller A.N."/>
            <person name="Grigoriev I.V."/>
            <person name="Debuchy R."/>
            <person name="Gladieux P."/>
            <person name="Hiltunen Thoren M."/>
            <person name="Johannesson H."/>
        </authorList>
    </citation>
    <scope>NUCLEOTIDE SEQUENCE</scope>
    <source>
        <strain evidence="7">CBS 333.67</strain>
    </source>
</reference>
<evidence type="ECO:0000259" key="5">
    <source>
        <dbReference type="Pfam" id="PF00891"/>
    </source>
</evidence>
<evidence type="ECO:0000313" key="8">
    <source>
        <dbReference type="Proteomes" id="UP001273166"/>
    </source>
</evidence>
<dbReference type="RefSeq" id="XP_062723169.1">
    <property type="nucleotide sequence ID" value="XM_062866230.1"/>
</dbReference>
<dbReference type="PROSITE" id="PS51683">
    <property type="entry name" value="SAM_OMT_II"/>
    <property type="match status" value="1"/>
</dbReference>
<gene>
    <name evidence="7" type="ORF">B0T15DRAFT_484526</name>
</gene>
<evidence type="ECO:0000313" key="7">
    <source>
        <dbReference type="EMBL" id="KAK3307389.1"/>
    </source>
</evidence>
<dbReference type="GO" id="GO:0008171">
    <property type="term" value="F:O-methyltransferase activity"/>
    <property type="evidence" value="ECO:0007669"/>
    <property type="project" value="InterPro"/>
</dbReference>
<name>A0AAJ0GWH9_9PEZI</name>
<dbReference type="GO" id="GO:0032259">
    <property type="term" value="P:methylation"/>
    <property type="evidence" value="ECO:0007669"/>
    <property type="project" value="UniProtKB-KW"/>
</dbReference>
<dbReference type="InterPro" id="IPR029063">
    <property type="entry name" value="SAM-dependent_MTases_sf"/>
</dbReference>
<accession>A0AAJ0GWH9</accession>
<keyword evidence="8" id="KW-1185">Reference proteome</keyword>
<protein>
    <submittedName>
        <fullName evidence="7">S-adenosyl-L-methionine-dependent methyltransferase</fullName>
    </submittedName>
</protein>
<dbReference type="Gene3D" id="1.10.10.10">
    <property type="entry name" value="Winged helix-like DNA-binding domain superfamily/Winged helix DNA-binding domain"/>
    <property type="match status" value="1"/>
</dbReference>
<dbReference type="InterPro" id="IPR036388">
    <property type="entry name" value="WH-like_DNA-bd_sf"/>
</dbReference>
<proteinExistence type="predicted"/>
<comment type="caution">
    <text evidence="7">The sequence shown here is derived from an EMBL/GenBank/DDBJ whole genome shotgun (WGS) entry which is preliminary data.</text>
</comment>
<feature type="domain" description="O-methyltransferase dimerisation" evidence="6">
    <location>
        <begin position="56"/>
        <end position="128"/>
    </location>
</feature>
<dbReference type="Proteomes" id="UP001273166">
    <property type="component" value="Unassembled WGS sequence"/>
</dbReference>
<dbReference type="InterPro" id="IPR036390">
    <property type="entry name" value="WH_DNA-bd_sf"/>
</dbReference>
<dbReference type="EMBL" id="JAUDZG010000003">
    <property type="protein sequence ID" value="KAK3307389.1"/>
    <property type="molecule type" value="Genomic_DNA"/>
</dbReference>
<dbReference type="Gene3D" id="3.40.50.150">
    <property type="entry name" value="Vaccinia Virus protein VP39"/>
    <property type="match status" value="1"/>
</dbReference>
<keyword evidence="2" id="KW-0808">Transferase</keyword>
<dbReference type="InterPro" id="IPR001077">
    <property type="entry name" value="COMT_C"/>
</dbReference>
<dbReference type="InterPro" id="IPR016461">
    <property type="entry name" value="COMT-like"/>
</dbReference>
<dbReference type="GO" id="GO:0046983">
    <property type="term" value="F:protein dimerization activity"/>
    <property type="evidence" value="ECO:0007669"/>
    <property type="project" value="InterPro"/>
</dbReference>
<sequence length="411" mass="45040">MATADDLIASLQGIDAKSFASEAERVRARDAVFDALRRIQSPWDIAWDHNWVSGAINAAVKTLIDAGVFTKWAEAGGEPISCAKLAELTGADVVLIRRMVRALAGQLLITEVGQDTYARTAWARALAEDPSFAGMYGGFYHELNNPMFRTLPYYLKETGFRNPTNVNDCNFQFWRGEGANMFQYVGTNPLLTSDFNDAMECHSKYNLTPWVDIYPTNTVIAAAKEHGHLGSDRPLVVDVGGGKGHDLRKFLARHPDVPAGSLVLEDLPEILKGAEAELSAAAASSEGGSAIAVQPHDFFEAQPAGRTGARVYFMHNVLHDWPDETALKILRTLAAAMEPGYSRLLIHESLVSSERPLSRVTVSDLTMMACLAAAERSEDQWRELIASAGLRLVKIWRPVQSVESIIEAEVV</sequence>
<dbReference type="GeneID" id="87885059"/>
<dbReference type="AlphaFoldDB" id="A0AAJ0GWH9"/>
<evidence type="ECO:0000256" key="2">
    <source>
        <dbReference type="ARBA" id="ARBA00022679"/>
    </source>
</evidence>
<evidence type="ECO:0000256" key="1">
    <source>
        <dbReference type="ARBA" id="ARBA00022603"/>
    </source>
</evidence>
<dbReference type="InterPro" id="IPR012967">
    <property type="entry name" value="COMT_dimerisation"/>
</dbReference>
<dbReference type="Pfam" id="PF08100">
    <property type="entry name" value="Dimerisation"/>
    <property type="match status" value="1"/>
</dbReference>
<feature type="domain" description="O-methyltransferase C-terminal" evidence="5">
    <location>
        <begin position="173"/>
        <end position="390"/>
    </location>
</feature>
<feature type="active site" description="Proton acceptor" evidence="4">
    <location>
        <position position="319"/>
    </location>
</feature>
<dbReference type="PANTHER" id="PTHR43712:SF1">
    <property type="entry name" value="HYPOTHETICAL O-METHYLTRANSFERASE (EUROFUNG)-RELATED"/>
    <property type="match status" value="1"/>
</dbReference>
<evidence type="ECO:0000259" key="6">
    <source>
        <dbReference type="Pfam" id="PF08100"/>
    </source>
</evidence>
<dbReference type="PANTHER" id="PTHR43712">
    <property type="entry name" value="PUTATIVE (AFU_ORTHOLOGUE AFUA_4G14580)-RELATED"/>
    <property type="match status" value="1"/>
</dbReference>
<reference evidence="7" key="2">
    <citation type="submission" date="2023-06" db="EMBL/GenBank/DDBJ databases">
        <authorList>
            <consortium name="Lawrence Berkeley National Laboratory"/>
            <person name="Mondo S.J."/>
            <person name="Hensen N."/>
            <person name="Bonometti L."/>
            <person name="Westerberg I."/>
            <person name="Brannstrom I.O."/>
            <person name="Guillou S."/>
            <person name="Cros-Aarteil S."/>
            <person name="Calhoun S."/>
            <person name="Haridas S."/>
            <person name="Kuo A."/>
            <person name="Pangilinan J."/>
            <person name="Riley R."/>
            <person name="Labutti K."/>
            <person name="Andreopoulos B."/>
            <person name="Lipzen A."/>
            <person name="Chen C."/>
            <person name="Yanf M."/>
            <person name="Daum C."/>
            <person name="Ng V."/>
            <person name="Clum A."/>
            <person name="Steindorff A."/>
            <person name="Ohm R."/>
            <person name="Martin F."/>
            <person name="Silar P."/>
            <person name="Natvig D."/>
            <person name="Lalanne C."/>
            <person name="Gautier V."/>
            <person name="Ament-Velasquez S.L."/>
            <person name="Kruys A."/>
            <person name="Hutchinson M.I."/>
            <person name="Powell A.J."/>
            <person name="Barry K."/>
            <person name="Miller A.N."/>
            <person name="Grigoriev I.V."/>
            <person name="Debuchy R."/>
            <person name="Gladieux P."/>
            <person name="Thoren M.H."/>
            <person name="Johannesson H."/>
        </authorList>
    </citation>
    <scope>NUCLEOTIDE SEQUENCE</scope>
    <source>
        <strain evidence="7">CBS 333.67</strain>
    </source>
</reference>
<dbReference type="PIRSF" id="PIRSF005739">
    <property type="entry name" value="O-mtase"/>
    <property type="match status" value="1"/>
</dbReference>
<keyword evidence="3" id="KW-0949">S-adenosyl-L-methionine</keyword>
<evidence type="ECO:0000256" key="3">
    <source>
        <dbReference type="ARBA" id="ARBA00022691"/>
    </source>
</evidence>
<dbReference type="SUPFAM" id="SSF53335">
    <property type="entry name" value="S-adenosyl-L-methionine-dependent methyltransferases"/>
    <property type="match status" value="1"/>
</dbReference>
<keyword evidence="1 7" id="KW-0489">Methyltransferase</keyword>
<organism evidence="7 8">
    <name type="scientific">Chaetomium strumarium</name>
    <dbReference type="NCBI Taxonomy" id="1170767"/>
    <lineage>
        <taxon>Eukaryota</taxon>
        <taxon>Fungi</taxon>
        <taxon>Dikarya</taxon>
        <taxon>Ascomycota</taxon>
        <taxon>Pezizomycotina</taxon>
        <taxon>Sordariomycetes</taxon>
        <taxon>Sordariomycetidae</taxon>
        <taxon>Sordariales</taxon>
        <taxon>Chaetomiaceae</taxon>
        <taxon>Chaetomium</taxon>
    </lineage>
</organism>
<dbReference type="Pfam" id="PF00891">
    <property type="entry name" value="Methyltransf_2"/>
    <property type="match status" value="1"/>
</dbReference>
<evidence type="ECO:0000256" key="4">
    <source>
        <dbReference type="PIRSR" id="PIRSR005739-1"/>
    </source>
</evidence>